<keyword evidence="1" id="KW-0472">Membrane</keyword>
<evidence type="ECO:0008006" key="4">
    <source>
        <dbReference type="Google" id="ProtNLM"/>
    </source>
</evidence>
<dbReference type="Pfam" id="PF05751">
    <property type="entry name" value="FixH"/>
    <property type="match status" value="1"/>
</dbReference>
<reference evidence="2 3" key="1">
    <citation type="submission" date="2019-03" db="EMBL/GenBank/DDBJ databases">
        <title>Genomic Encyclopedia of Type Strains, Phase IV (KMG-IV): sequencing the most valuable type-strain genomes for metagenomic binning, comparative biology and taxonomic classification.</title>
        <authorList>
            <person name="Goeker M."/>
        </authorList>
    </citation>
    <scope>NUCLEOTIDE SEQUENCE [LARGE SCALE GENOMIC DNA]</scope>
    <source>
        <strain evidence="2 3">DSM 19610</strain>
    </source>
</reference>
<protein>
    <recommendedName>
        <fullName evidence="4">Nitrogen fixation protein FixH</fullName>
    </recommendedName>
</protein>
<dbReference type="OrthoDB" id="5295180at2"/>
<gene>
    <name evidence="2" type="ORF">DFR30_2886</name>
</gene>
<keyword evidence="1" id="KW-1133">Transmembrane helix</keyword>
<proteinExistence type="predicted"/>
<name>A0A4R1HQG4_9GAMM</name>
<dbReference type="Proteomes" id="UP000295707">
    <property type="component" value="Unassembled WGS sequence"/>
</dbReference>
<organism evidence="2 3">
    <name type="scientific">Thiogranum longum</name>
    <dbReference type="NCBI Taxonomy" id="1537524"/>
    <lineage>
        <taxon>Bacteria</taxon>
        <taxon>Pseudomonadati</taxon>
        <taxon>Pseudomonadota</taxon>
        <taxon>Gammaproteobacteria</taxon>
        <taxon>Chromatiales</taxon>
        <taxon>Ectothiorhodospiraceae</taxon>
        <taxon>Thiogranum</taxon>
    </lineage>
</organism>
<feature type="transmembrane region" description="Helical" evidence="1">
    <location>
        <begin position="20"/>
        <end position="40"/>
    </location>
</feature>
<evidence type="ECO:0000313" key="3">
    <source>
        <dbReference type="Proteomes" id="UP000295707"/>
    </source>
</evidence>
<dbReference type="RefSeq" id="WP_132974310.1">
    <property type="nucleotide sequence ID" value="NZ_SMFX01000001.1"/>
</dbReference>
<dbReference type="EMBL" id="SMFX01000001">
    <property type="protein sequence ID" value="TCK19572.1"/>
    <property type="molecule type" value="Genomic_DNA"/>
</dbReference>
<dbReference type="AlphaFoldDB" id="A0A4R1HQG4"/>
<sequence>MQKTTVYESSPWYRKAWPGLLFIPPVGAVLGGILTIVLAVQSPHALVVDDYYKEGLAINQHKHRLEMARDAQLDALLRSDGSQITLSLRGKKIVDDGALVLQFIHATRAELDRSVKLETLGEGHYAAPSPDLPTGVWYLRLRPADNRWEIRARIKGGRQFQARLSSDEL</sequence>
<keyword evidence="1" id="KW-0812">Transmembrane</keyword>
<evidence type="ECO:0000313" key="2">
    <source>
        <dbReference type="EMBL" id="TCK19572.1"/>
    </source>
</evidence>
<accession>A0A4R1HQG4</accession>
<dbReference type="InterPro" id="IPR008620">
    <property type="entry name" value="FixH"/>
</dbReference>
<comment type="caution">
    <text evidence="2">The sequence shown here is derived from an EMBL/GenBank/DDBJ whole genome shotgun (WGS) entry which is preliminary data.</text>
</comment>
<evidence type="ECO:0000256" key="1">
    <source>
        <dbReference type="SAM" id="Phobius"/>
    </source>
</evidence>
<keyword evidence="3" id="KW-1185">Reference proteome</keyword>